<sequence length="267" mass="31190">MLKLENICFSYEKQNKILKNISLDIKKGAKTVFLGENGSGKSTLFFLLNGLLKPDSGEIYFNGEKLKYKKKDLENLRKKVGIVFQDPEVQIFAPTVYQEMAYGLQNLNYSNEKIEQKISEISTELNMKKLLEKPCHHLSYGQKKRVTIASILAMEPEILVLDEPTAWLDFKNIKKTLEMIKNLCKRGKTLVISTHDIDFAYEVADYIYILNEGQIVKQGTRYEIFDDFNFLKKLNLDVPKILKVKEFLKQKNIDILEYYEFLEKKFK</sequence>
<keyword evidence="6 9" id="KW-0067">ATP-binding</keyword>
<dbReference type="CDD" id="cd03225">
    <property type="entry name" value="ABC_cobalt_CbiO_domain1"/>
    <property type="match status" value="1"/>
</dbReference>
<dbReference type="InterPro" id="IPR050095">
    <property type="entry name" value="ECF_ABC_transporter_ATP-bd"/>
</dbReference>
<gene>
    <name evidence="11" type="ORF">AB8B22_01740</name>
</gene>
<dbReference type="GO" id="GO:0016887">
    <property type="term" value="F:ATP hydrolysis activity"/>
    <property type="evidence" value="ECO:0007669"/>
    <property type="project" value="InterPro"/>
</dbReference>
<proteinExistence type="inferred from homology"/>
<dbReference type="PANTHER" id="PTHR43553:SF24">
    <property type="entry name" value="ENERGY-COUPLING FACTOR TRANSPORTER ATP-BINDING PROTEIN ECFA1"/>
    <property type="match status" value="1"/>
</dbReference>
<dbReference type="GO" id="GO:0006824">
    <property type="term" value="P:cobalt ion transport"/>
    <property type="evidence" value="ECO:0007669"/>
    <property type="project" value="InterPro"/>
</dbReference>
<accession>A0AB39VIR4</accession>
<dbReference type="Gene3D" id="3.40.50.300">
    <property type="entry name" value="P-loop containing nucleotide triphosphate hydrolases"/>
    <property type="match status" value="1"/>
</dbReference>
<reference evidence="11" key="1">
    <citation type="submission" date="2024-07" db="EMBL/GenBank/DDBJ databases">
        <authorList>
            <person name="Li X.-J."/>
            <person name="Wang X."/>
        </authorList>
    </citation>
    <scope>NUCLEOTIDE SEQUENCE</scope>
    <source>
        <strain evidence="11">HSP-334</strain>
    </source>
</reference>
<dbReference type="GO" id="GO:0042626">
    <property type="term" value="F:ATPase-coupled transmembrane transporter activity"/>
    <property type="evidence" value="ECO:0007669"/>
    <property type="project" value="TreeGrafter"/>
</dbReference>
<keyword evidence="3 9" id="KW-0813">Transport</keyword>
<dbReference type="InterPro" id="IPR005876">
    <property type="entry name" value="Co_trans_ATP-bd"/>
</dbReference>
<keyword evidence="4 9" id="KW-1003">Cell membrane</keyword>
<evidence type="ECO:0000256" key="1">
    <source>
        <dbReference type="ARBA" id="ARBA00004202"/>
    </source>
</evidence>
<organism evidence="11">
    <name type="scientific">Leptotrichia rugosa</name>
    <dbReference type="NCBI Taxonomy" id="3239302"/>
    <lineage>
        <taxon>Bacteria</taxon>
        <taxon>Fusobacteriati</taxon>
        <taxon>Fusobacteriota</taxon>
        <taxon>Fusobacteriia</taxon>
        <taxon>Fusobacteriales</taxon>
        <taxon>Leptotrichiaceae</taxon>
        <taxon>Leptotrichia</taxon>
    </lineage>
</organism>
<dbReference type="InterPro" id="IPR017871">
    <property type="entry name" value="ABC_transporter-like_CS"/>
</dbReference>
<evidence type="ECO:0000256" key="6">
    <source>
        <dbReference type="ARBA" id="ARBA00022840"/>
    </source>
</evidence>
<dbReference type="InterPro" id="IPR003439">
    <property type="entry name" value="ABC_transporter-like_ATP-bd"/>
</dbReference>
<comment type="subcellular location">
    <subcellularLocation>
        <location evidence="1 9">Cell membrane</location>
        <topology evidence="1 9">Peripheral membrane protein</topology>
    </subcellularLocation>
</comment>
<evidence type="ECO:0000256" key="3">
    <source>
        <dbReference type="ARBA" id="ARBA00022448"/>
    </source>
</evidence>
<dbReference type="PROSITE" id="PS00211">
    <property type="entry name" value="ABC_TRANSPORTER_1"/>
    <property type="match status" value="1"/>
</dbReference>
<comment type="function">
    <text evidence="9">Part of an ABC transporter complex. Responsible for energy coupling to the transport system.</text>
</comment>
<dbReference type="InterPro" id="IPR003593">
    <property type="entry name" value="AAA+_ATPase"/>
</dbReference>
<keyword evidence="8 9" id="KW-0472">Membrane</keyword>
<dbReference type="Pfam" id="PF00005">
    <property type="entry name" value="ABC_tran"/>
    <property type="match status" value="1"/>
</dbReference>
<dbReference type="NCBIfam" id="TIGR01166">
    <property type="entry name" value="cbiO"/>
    <property type="match status" value="1"/>
</dbReference>
<evidence type="ECO:0000259" key="10">
    <source>
        <dbReference type="PROSITE" id="PS50893"/>
    </source>
</evidence>
<evidence type="ECO:0000256" key="9">
    <source>
        <dbReference type="RuleBase" id="RU364103"/>
    </source>
</evidence>
<dbReference type="GO" id="GO:0043190">
    <property type="term" value="C:ATP-binding cassette (ABC) transporter complex"/>
    <property type="evidence" value="ECO:0007669"/>
    <property type="project" value="TreeGrafter"/>
</dbReference>
<dbReference type="SUPFAM" id="SSF52540">
    <property type="entry name" value="P-loop containing nucleoside triphosphate hydrolases"/>
    <property type="match status" value="1"/>
</dbReference>
<dbReference type="FunFam" id="3.40.50.300:FF:000224">
    <property type="entry name" value="Energy-coupling factor transporter ATP-binding protein EcfA"/>
    <property type="match status" value="1"/>
</dbReference>
<evidence type="ECO:0000313" key="11">
    <source>
        <dbReference type="EMBL" id="XDU67158.1"/>
    </source>
</evidence>
<comment type="similarity">
    <text evidence="2 9">Belongs to the ABC transporter superfamily.</text>
</comment>
<dbReference type="AlphaFoldDB" id="A0AB39VIR4"/>
<evidence type="ECO:0000256" key="5">
    <source>
        <dbReference type="ARBA" id="ARBA00022741"/>
    </source>
</evidence>
<evidence type="ECO:0000256" key="4">
    <source>
        <dbReference type="ARBA" id="ARBA00022475"/>
    </source>
</evidence>
<dbReference type="InterPro" id="IPR015856">
    <property type="entry name" value="ABC_transpr_CbiO/EcfA_su"/>
</dbReference>
<feature type="domain" description="ABC transporter" evidence="10">
    <location>
        <begin position="2"/>
        <end position="237"/>
    </location>
</feature>
<dbReference type="InterPro" id="IPR027417">
    <property type="entry name" value="P-loop_NTPase"/>
</dbReference>
<dbReference type="EMBL" id="CP165644">
    <property type="protein sequence ID" value="XDU67158.1"/>
    <property type="molecule type" value="Genomic_DNA"/>
</dbReference>
<dbReference type="GO" id="GO:0005524">
    <property type="term" value="F:ATP binding"/>
    <property type="evidence" value="ECO:0007669"/>
    <property type="project" value="UniProtKB-UniRule"/>
</dbReference>
<dbReference type="RefSeq" id="WP_369711398.1">
    <property type="nucleotide sequence ID" value="NZ_CP165644.1"/>
</dbReference>
<dbReference type="PANTHER" id="PTHR43553">
    <property type="entry name" value="HEAVY METAL TRANSPORTER"/>
    <property type="match status" value="1"/>
</dbReference>
<evidence type="ECO:0000256" key="8">
    <source>
        <dbReference type="ARBA" id="ARBA00023136"/>
    </source>
</evidence>
<protein>
    <recommendedName>
        <fullName evidence="9">ABC transporter ATP-binding protein</fullName>
    </recommendedName>
</protein>
<dbReference type="KEGG" id="lrug:AB8B22_01740"/>
<name>A0AB39VIR4_9FUSO</name>
<keyword evidence="5 9" id="KW-0547">Nucleotide-binding</keyword>
<dbReference type="PROSITE" id="PS50893">
    <property type="entry name" value="ABC_TRANSPORTER_2"/>
    <property type="match status" value="1"/>
</dbReference>
<dbReference type="SMART" id="SM00382">
    <property type="entry name" value="AAA"/>
    <property type="match status" value="1"/>
</dbReference>
<evidence type="ECO:0000256" key="7">
    <source>
        <dbReference type="ARBA" id="ARBA00022967"/>
    </source>
</evidence>
<keyword evidence="7" id="KW-1278">Translocase</keyword>
<evidence type="ECO:0000256" key="2">
    <source>
        <dbReference type="ARBA" id="ARBA00005417"/>
    </source>
</evidence>